<dbReference type="Gene3D" id="3.30.1060.10">
    <property type="entry name" value="Peptide methionine sulphoxide reductase MsrA"/>
    <property type="match status" value="1"/>
</dbReference>
<organism evidence="2 3">
    <name type="scientific">Orchesella dallaii</name>
    <dbReference type="NCBI Taxonomy" id="48710"/>
    <lineage>
        <taxon>Eukaryota</taxon>
        <taxon>Metazoa</taxon>
        <taxon>Ecdysozoa</taxon>
        <taxon>Arthropoda</taxon>
        <taxon>Hexapoda</taxon>
        <taxon>Collembola</taxon>
        <taxon>Entomobryomorpha</taxon>
        <taxon>Entomobryoidea</taxon>
        <taxon>Orchesellidae</taxon>
        <taxon>Orchesellinae</taxon>
        <taxon>Orchesella</taxon>
    </lineage>
</organism>
<feature type="compositionally biased region" description="Basic and acidic residues" evidence="1">
    <location>
        <begin position="1"/>
        <end position="11"/>
    </location>
</feature>
<feature type="region of interest" description="Disordered" evidence="1">
    <location>
        <begin position="1"/>
        <end position="21"/>
    </location>
</feature>
<accession>A0ABP1QHU1</accession>
<evidence type="ECO:0000313" key="2">
    <source>
        <dbReference type="EMBL" id="CAL8099234.1"/>
    </source>
</evidence>
<gene>
    <name evidence="2" type="ORF">ODALV1_LOCUS10182</name>
</gene>
<keyword evidence="3" id="KW-1185">Reference proteome</keyword>
<proteinExistence type="predicted"/>
<sequence length="50" mass="5404">MGCGASKKEQKNIVSKPPRGLFGSAPGVIRTRVGFSGGSTQDPTYRRLYF</sequence>
<reference evidence="2 3" key="1">
    <citation type="submission" date="2024-08" db="EMBL/GenBank/DDBJ databases">
        <authorList>
            <person name="Cucini C."/>
            <person name="Frati F."/>
        </authorList>
    </citation>
    <scope>NUCLEOTIDE SEQUENCE [LARGE SCALE GENOMIC DNA]</scope>
</reference>
<dbReference type="InterPro" id="IPR036509">
    <property type="entry name" value="Met_Sox_Rdtase_MsrA_sf"/>
</dbReference>
<evidence type="ECO:0000313" key="3">
    <source>
        <dbReference type="Proteomes" id="UP001642540"/>
    </source>
</evidence>
<evidence type="ECO:0000256" key="1">
    <source>
        <dbReference type="SAM" id="MobiDB-lite"/>
    </source>
</evidence>
<dbReference type="EMBL" id="CAXLJM020000031">
    <property type="protein sequence ID" value="CAL8099234.1"/>
    <property type="molecule type" value="Genomic_DNA"/>
</dbReference>
<dbReference type="Proteomes" id="UP001642540">
    <property type="component" value="Unassembled WGS sequence"/>
</dbReference>
<dbReference type="SUPFAM" id="SSF55068">
    <property type="entry name" value="Peptide methionine sulfoxide reductase"/>
    <property type="match status" value="1"/>
</dbReference>
<comment type="caution">
    <text evidence="2">The sequence shown here is derived from an EMBL/GenBank/DDBJ whole genome shotgun (WGS) entry which is preliminary data.</text>
</comment>
<protein>
    <submittedName>
        <fullName evidence="2">Uncharacterized protein</fullName>
    </submittedName>
</protein>
<name>A0ABP1QHU1_9HEXA</name>